<dbReference type="PROSITE" id="PS00028">
    <property type="entry name" value="ZINC_FINGER_C2H2_1"/>
    <property type="match status" value="1"/>
</dbReference>
<evidence type="ECO:0000256" key="4">
    <source>
        <dbReference type="ARBA" id="ARBA00023242"/>
    </source>
</evidence>
<keyword evidence="4" id="KW-0539">Nucleus</keyword>
<evidence type="ECO:0000313" key="8">
    <source>
        <dbReference type="Proteomes" id="UP000326799"/>
    </source>
</evidence>
<accession>A0A5N6E7V9</accession>
<evidence type="ECO:0000256" key="2">
    <source>
        <dbReference type="ARBA" id="ARBA00004496"/>
    </source>
</evidence>
<organism evidence="7 8">
    <name type="scientific">Aspergillus novoparasiticus</name>
    <dbReference type="NCBI Taxonomy" id="986946"/>
    <lineage>
        <taxon>Eukaryota</taxon>
        <taxon>Fungi</taxon>
        <taxon>Dikarya</taxon>
        <taxon>Ascomycota</taxon>
        <taxon>Pezizomycotina</taxon>
        <taxon>Eurotiomycetes</taxon>
        <taxon>Eurotiomycetidae</taxon>
        <taxon>Eurotiales</taxon>
        <taxon>Aspergillaceae</taxon>
        <taxon>Aspergillus</taxon>
        <taxon>Aspergillus subgen. Circumdati</taxon>
    </lineage>
</organism>
<gene>
    <name evidence="7" type="ORF">BDV33DRAFT_186029</name>
</gene>
<name>A0A5N6E7V9_9EURO</name>
<proteinExistence type="predicted"/>
<evidence type="ECO:0000256" key="3">
    <source>
        <dbReference type="ARBA" id="ARBA00022490"/>
    </source>
</evidence>
<evidence type="ECO:0000256" key="5">
    <source>
        <dbReference type="ARBA" id="ARBA00023480"/>
    </source>
</evidence>
<feature type="domain" description="C2H2-type" evidence="6">
    <location>
        <begin position="4"/>
        <end position="26"/>
    </location>
</feature>
<dbReference type="PANTHER" id="PTHR31661:SF1">
    <property type="entry name" value="CDAN1-INTERACTING NUCLEASE 1"/>
    <property type="match status" value="1"/>
</dbReference>
<dbReference type="EMBL" id="ML733827">
    <property type="protein sequence ID" value="KAB8212853.1"/>
    <property type="molecule type" value="Genomic_DNA"/>
</dbReference>
<dbReference type="Proteomes" id="UP000326799">
    <property type="component" value="Unassembled WGS sequence"/>
</dbReference>
<keyword evidence="3" id="KW-0963">Cytoplasm</keyword>
<dbReference type="Pfam" id="PF14811">
    <property type="entry name" value="TPD"/>
    <property type="match status" value="1"/>
</dbReference>
<dbReference type="GO" id="GO:0005737">
    <property type="term" value="C:cytoplasm"/>
    <property type="evidence" value="ECO:0007669"/>
    <property type="project" value="UniProtKB-SubCell"/>
</dbReference>
<sequence length="291" mass="33799">MAYCQHCRQHFLDIKSLEQHLRSSKHCCDRCQKFFKSPRSKKQHMENSKCQSVHLVGRSCHPNVRSKGPQRARQRRSDSSLPMMIGVAVTDIYPAYLGVPRDAVMPIFRMACRLRFIKPDVDTLLRHINTQLDHMIVAALIEAALRLLPPDNTPEGKERMQKKMRDAQLAENSFTDQIRAMDYRFLTESEQKERNLQPTPDIRFLKPVSIHGKLCHWLEYKNYFGFKANPFVAAKTRKQLQRYLTALGPGAVVYRLGFEIDHISIEGVQSFREAETLYSLKQQPRAKLSMK</sequence>
<comment type="subcellular location">
    <subcellularLocation>
        <location evidence="2">Cytoplasm</location>
    </subcellularLocation>
    <subcellularLocation>
        <location evidence="1">Nucleus</location>
    </subcellularLocation>
</comment>
<dbReference type="GO" id="GO:0005634">
    <property type="term" value="C:nucleus"/>
    <property type="evidence" value="ECO:0007669"/>
    <property type="project" value="UniProtKB-SubCell"/>
</dbReference>
<keyword evidence="8" id="KW-1185">Reference proteome</keyword>
<dbReference type="AlphaFoldDB" id="A0A5N6E7V9"/>
<dbReference type="PANTHER" id="PTHR31661">
    <property type="entry name" value="SIMILAR TO CDNA SEQUENCE BC052040"/>
    <property type="match status" value="1"/>
</dbReference>
<protein>
    <recommendedName>
        <fullName evidence="5">CDAN1-interacting nuclease 1</fullName>
    </recommendedName>
</protein>
<evidence type="ECO:0000313" key="7">
    <source>
        <dbReference type="EMBL" id="KAB8212853.1"/>
    </source>
</evidence>
<evidence type="ECO:0000259" key="6">
    <source>
        <dbReference type="PROSITE" id="PS00028"/>
    </source>
</evidence>
<evidence type="ECO:0000256" key="1">
    <source>
        <dbReference type="ARBA" id="ARBA00004123"/>
    </source>
</evidence>
<reference evidence="7 8" key="1">
    <citation type="submission" date="2019-04" db="EMBL/GenBank/DDBJ databases">
        <title>Fungal friends and foes A comparative genomics study of 23 Aspergillus species from section Flavi.</title>
        <authorList>
            <consortium name="DOE Joint Genome Institute"/>
            <person name="Kjaerbolling I."/>
            <person name="Vesth T.C."/>
            <person name="Frisvad J.C."/>
            <person name="Nybo J.L."/>
            <person name="Theobald S."/>
            <person name="Kildgaard S."/>
            <person name="Petersen T.I."/>
            <person name="Kuo A."/>
            <person name="Sato A."/>
            <person name="Lyhne E.K."/>
            <person name="Kogle M.E."/>
            <person name="Wiebenga A."/>
            <person name="Kun R.S."/>
            <person name="Lubbers R.J."/>
            <person name="Makela M.R."/>
            <person name="Barry K."/>
            <person name="Chovatia M."/>
            <person name="Clum A."/>
            <person name="Daum C."/>
            <person name="Haridas S."/>
            <person name="He G."/>
            <person name="LaButti K."/>
            <person name="Lipzen A."/>
            <person name="Mondo S."/>
            <person name="Pangilinan J."/>
            <person name="Riley R."/>
            <person name="Salamov A."/>
            <person name="Simmons B.A."/>
            <person name="Magnuson J.K."/>
            <person name="Henrissat B."/>
            <person name="Mortensen U.H."/>
            <person name="Larsen T.O."/>
            <person name="De vries R.P."/>
            <person name="Grigoriev I.V."/>
            <person name="Machida M."/>
            <person name="Baker S.E."/>
            <person name="Andersen M.R."/>
        </authorList>
    </citation>
    <scope>NUCLEOTIDE SEQUENCE [LARGE SCALE GENOMIC DNA]</scope>
    <source>
        <strain evidence="7 8">CBS 126849</strain>
    </source>
</reference>
<dbReference type="InterPro" id="IPR013087">
    <property type="entry name" value="Znf_C2H2_type"/>
</dbReference>
<dbReference type="InterPro" id="IPR029404">
    <property type="entry name" value="CDIN1"/>
</dbReference>